<gene>
    <name evidence="1" type="ORF">RCOM_1783960</name>
</gene>
<proteinExistence type="predicted"/>
<protein>
    <submittedName>
        <fullName evidence="1">Uncharacterized protein</fullName>
    </submittedName>
</protein>
<evidence type="ECO:0000313" key="1">
    <source>
        <dbReference type="EMBL" id="EEF23822.1"/>
    </source>
</evidence>
<keyword evidence="2" id="KW-1185">Reference proteome</keyword>
<dbReference type="Proteomes" id="UP000008311">
    <property type="component" value="Unassembled WGS sequence"/>
</dbReference>
<name>B9TJZ3_RICCO</name>
<reference evidence="2" key="1">
    <citation type="journal article" date="2010" name="Nat. Biotechnol.">
        <title>Draft genome sequence of the oilseed species Ricinus communis.</title>
        <authorList>
            <person name="Chan A.P."/>
            <person name="Crabtree J."/>
            <person name="Zhao Q."/>
            <person name="Lorenzi H."/>
            <person name="Orvis J."/>
            <person name="Puiu D."/>
            <person name="Melake-Berhan A."/>
            <person name="Jones K.M."/>
            <person name="Redman J."/>
            <person name="Chen G."/>
            <person name="Cahoon E.B."/>
            <person name="Gedil M."/>
            <person name="Stanke M."/>
            <person name="Haas B.J."/>
            <person name="Wortman J.R."/>
            <person name="Fraser-Liggett C.M."/>
            <person name="Ravel J."/>
            <person name="Rabinowicz P.D."/>
        </authorList>
    </citation>
    <scope>NUCLEOTIDE SEQUENCE [LARGE SCALE GENOMIC DNA]</scope>
    <source>
        <strain evidence="2">cv. Hale</strain>
    </source>
</reference>
<dbReference type="EMBL" id="EQ984528">
    <property type="protein sequence ID" value="EEF23822.1"/>
    <property type="molecule type" value="Genomic_DNA"/>
</dbReference>
<sequence length="81" mass="9573">MLSASSLSMRPKVHRDRADRILRRGCSAGDLRDTRWTGDVESDWIRPWSRPSFPNSRYPQWPFPQRLYCFPFRVDVGDSET</sequence>
<accession>B9TJZ3</accession>
<dbReference type="InParanoid" id="B9TJZ3"/>
<organism evidence="1 2">
    <name type="scientific">Ricinus communis</name>
    <name type="common">Castor bean</name>
    <dbReference type="NCBI Taxonomy" id="3988"/>
    <lineage>
        <taxon>Eukaryota</taxon>
        <taxon>Viridiplantae</taxon>
        <taxon>Streptophyta</taxon>
        <taxon>Embryophyta</taxon>
        <taxon>Tracheophyta</taxon>
        <taxon>Spermatophyta</taxon>
        <taxon>Magnoliopsida</taxon>
        <taxon>eudicotyledons</taxon>
        <taxon>Gunneridae</taxon>
        <taxon>Pentapetalae</taxon>
        <taxon>rosids</taxon>
        <taxon>fabids</taxon>
        <taxon>Malpighiales</taxon>
        <taxon>Euphorbiaceae</taxon>
        <taxon>Acalyphoideae</taxon>
        <taxon>Acalypheae</taxon>
        <taxon>Ricinus</taxon>
    </lineage>
</organism>
<evidence type="ECO:0000313" key="2">
    <source>
        <dbReference type="Proteomes" id="UP000008311"/>
    </source>
</evidence>
<dbReference type="AlphaFoldDB" id="B9TJZ3"/>